<dbReference type="Pfam" id="PF07364">
    <property type="entry name" value="DUF1485"/>
    <property type="match status" value="1"/>
</dbReference>
<dbReference type="EMBL" id="CZRL01000091">
    <property type="protein sequence ID" value="CUS52840.1"/>
    <property type="molecule type" value="Genomic_DNA"/>
</dbReference>
<name>A0A160TRK0_9ZZZZ</name>
<dbReference type="Pfam" id="PF07171">
    <property type="entry name" value="MlrC_C"/>
    <property type="match status" value="1"/>
</dbReference>
<accession>A0A160TRK0</accession>
<feature type="domain" description="Microcystin LR degradation protein MlrC C-terminal" evidence="1">
    <location>
        <begin position="301"/>
        <end position="482"/>
    </location>
</feature>
<evidence type="ECO:0000313" key="3">
    <source>
        <dbReference type="EMBL" id="CUS52840.1"/>
    </source>
</evidence>
<gene>
    <name evidence="3" type="ORF">MGWOODY_XGa2001</name>
</gene>
<reference evidence="3" key="1">
    <citation type="submission" date="2015-10" db="EMBL/GenBank/DDBJ databases">
        <authorList>
            <person name="Gilbert D.G."/>
        </authorList>
    </citation>
    <scope>NUCLEOTIDE SEQUENCE</scope>
</reference>
<evidence type="ECO:0000259" key="1">
    <source>
        <dbReference type="Pfam" id="PF07171"/>
    </source>
</evidence>
<dbReference type="AlphaFoldDB" id="A0A160TRK0"/>
<proteinExistence type="predicted"/>
<dbReference type="InterPro" id="IPR009197">
    <property type="entry name" value="MlrC"/>
</dbReference>
<organism evidence="3">
    <name type="scientific">hydrothermal vent metagenome</name>
    <dbReference type="NCBI Taxonomy" id="652676"/>
    <lineage>
        <taxon>unclassified sequences</taxon>
        <taxon>metagenomes</taxon>
        <taxon>ecological metagenomes</taxon>
    </lineage>
</organism>
<dbReference type="PIRSF" id="PIRSF012702">
    <property type="entry name" value="UCP012702"/>
    <property type="match status" value="1"/>
</dbReference>
<dbReference type="InterPro" id="IPR015995">
    <property type="entry name" value="MlrC_N"/>
</dbReference>
<evidence type="ECO:0000259" key="2">
    <source>
        <dbReference type="Pfam" id="PF07364"/>
    </source>
</evidence>
<protein>
    <submittedName>
        <fullName evidence="3">MlrC</fullName>
    </submittedName>
</protein>
<feature type="domain" description="Microcystin LR degradation protein MlrC N-terminal" evidence="2">
    <location>
        <begin position="4"/>
        <end position="292"/>
    </location>
</feature>
<dbReference type="InterPro" id="IPR010799">
    <property type="entry name" value="MlrC_C"/>
</dbReference>
<sequence length="498" mass="53832">MGQIAIGGFQHETNTFASIGAGFSDFEMHDAWPGLTRGEDLFDAVAGINLPITGFIDTAKSDGHQLRPLLWCAAEPSAHVTEDAYERITSMLLEDLRHYHSLDGIYLDLHGAMVAEHAEDGEGELLARIRKVVGDNIPVVISLDLHANITERMVAESSAITIFRTYPHIDMAATGERAYHLLSHLMAGGRLSKAFRKLPFLVPLSAQWTGATPNRELYEQIEGYDDSVVSIDLALGFPPADIQECGAAVVAYDADAEIAENAAAGVFDAFMQAEPLFDNNLLSADDAVCAAMDENAGPVVLADAQDNPGAGGTSDTVGILDALVRHRAQGAVVAFINDPEVADMAHALSVGDVLETDLGEKMGRSKLSPFHGRFRIETLGDGVFECTGEMARGVKTDLGRTALLRVELEGCDVRVIVSSLRFQNLDRACFTHLGIEPENQHILVVKSTVHFRADYDPIATRTIIVESPGEHPCRLTALDYKNLRSGVRLEPMGPTHAP</sequence>